<dbReference type="PANTHER" id="PTHR36110:SF4">
    <property type="entry name" value="RING-CLEAVING DIOXYGENASE MHQA-RELATED"/>
    <property type="match status" value="1"/>
</dbReference>
<dbReference type="AlphaFoldDB" id="A0A291BYJ5"/>
<evidence type="ECO:0000313" key="3">
    <source>
        <dbReference type="Proteomes" id="UP000243591"/>
    </source>
</evidence>
<evidence type="ECO:0000313" key="2">
    <source>
        <dbReference type="EMBL" id="ATF26264.1"/>
    </source>
</evidence>
<sequence>MIDMRPLIHHVSVINSDMKKSFEFYKHILGMKLVIKTVNQDDREMYHLFFGNAKGSAGSEFTVFEMSGIPNRKFGNNSIDRTIFKVNTEESLDYWQKRLEDFDICHYGIEEYNNKKLLRFEDYDGTPLGLTIKNKDELAHNFHPNKTADIPIEHSILAIDSVHLRIPFPKASQKILKDLLKWKTCTKMIGFNKAETIILSNESTDLYQEVHLIHDNSAVPETMGIGGTHHVAFSAESYGTLMGYEEWLINYNMMSSGIKDREIFKSLYFREANRILFEIATEEMNHDILENDFADVDEYPLYLPVFLEKDREKIEYNLK</sequence>
<gene>
    <name evidence="2" type="ORF">CNY62_07685</name>
</gene>
<keyword evidence="2" id="KW-0223">Dioxygenase</keyword>
<dbReference type="InterPro" id="IPR052537">
    <property type="entry name" value="Extradiol_RC_dioxygenase"/>
</dbReference>
<proteinExistence type="predicted"/>
<dbReference type="InterPro" id="IPR004360">
    <property type="entry name" value="Glyas_Fos-R_dOase_dom"/>
</dbReference>
<name>A0A291BYJ5_BROTH</name>
<keyword evidence="3" id="KW-1185">Reference proteome</keyword>
<dbReference type="InterPro" id="IPR029068">
    <property type="entry name" value="Glyas_Bleomycin-R_OHBP_Dase"/>
</dbReference>
<organism evidence="2 3">
    <name type="scientific">Brochothrix thermosphacta</name>
    <name type="common">Microbacterium thermosphactum</name>
    <dbReference type="NCBI Taxonomy" id="2756"/>
    <lineage>
        <taxon>Bacteria</taxon>
        <taxon>Bacillati</taxon>
        <taxon>Bacillota</taxon>
        <taxon>Bacilli</taxon>
        <taxon>Bacillales</taxon>
        <taxon>Listeriaceae</taxon>
        <taxon>Brochothrix</taxon>
    </lineage>
</organism>
<dbReference type="InterPro" id="IPR037523">
    <property type="entry name" value="VOC_core"/>
</dbReference>
<dbReference type="PANTHER" id="PTHR36110">
    <property type="entry name" value="RING-CLEAVING DIOXYGENASE MHQE-RELATED"/>
    <property type="match status" value="1"/>
</dbReference>
<dbReference type="Proteomes" id="UP000243591">
    <property type="component" value="Chromosome"/>
</dbReference>
<protein>
    <submittedName>
        <fullName evidence="2">Ring-cleaving dioxygenase</fullName>
    </submittedName>
</protein>
<dbReference type="SUPFAM" id="SSF54593">
    <property type="entry name" value="Glyoxalase/Bleomycin resistance protein/Dihydroxybiphenyl dioxygenase"/>
    <property type="match status" value="1"/>
</dbReference>
<dbReference type="KEGG" id="bths:CNY62_07685"/>
<evidence type="ECO:0000259" key="1">
    <source>
        <dbReference type="PROSITE" id="PS51819"/>
    </source>
</evidence>
<dbReference type="GO" id="GO:0051213">
    <property type="term" value="F:dioxygenase activity"/>
    <property type="evidence" value="ECO:0007669"/>
    <property type="project" value="UniProtKB-KW"/>
</dbReference>
<dbReference type="EMBL" id="CP023483">
    <property type="protein sequence ID" value="ATF26264.1"/>
    <property type="molecule type" value="Genomic_DNA"/>
</dbReference>
<dbReference type="STRING" id="2756.BFR44_09600"/>
<keyword evidence="2" id="KW-0560">Oxidoreductase</keyword>
<reference evidence="2 3" key="1">
    <citation type="submission" date="2017-09" db="EMBL/GenBank/DDBJ databases">
        <title>Complete Genome Sequences of Two Strains of the Meat Spoilage Bacterium Brochothrix thermosphacta Isolated from Ground Chicken.</title>
        <authorList>
            <person name="Paoli G.C."/>
            <person name="Wijey C."/>
            <person name="Chen C.-Y."/>
            <person name="Nguyen L."/>
            <person name="Yan X."/>
            <person name="Irwin P.L."/>
        </authorList>
    </citation>
    <scope>NUCLEOTIDE SEQUENCE [LARGE SCALE GENOMIC DNA]</scope>
    <source>
        <strain evidence="2 3">BI</strain>
    </source>
</reference>
<feature type="domain" description="VOC" evidence="1">
    <location>
        <begin position="7"/>
        <end position="133"/>
    </location>
</feature>
<dbReference type="PROSITE" id="PS51819">
    <property type="entry name" value="VOC"/>
    <property type="match status" value="1"/>
</dbReference>
<dbReference type="Gene3D" id="3.10.180.10">
    <property type="entry name" value="2,3-Dihydroxybiphenyl 1,2-Dioxygenase, domain 1"/>
    <property type="match status" value="2"/>
</dbReference>
<dbReference type="Pfam" id="PF00903">
    <property type="entry name" value="Glyoxalase"/>
    <property type="match status" value="1"/>
</dbReference>
<accession>A0A291BYJ5</accession>